<feature type="compositionally biased region" description="Basic and acidic residues" evidence="3">
    <location>
        <begin position="1041"/>
        <end position="1054"/>
    </location>
</feature>
<feature type="domain" description="CRAL-TRIO" evidence="4">
    <location>
        <begin position="22"/>
        <end position="190"/>
    </location>
</feature>
<dbReference type="PROSITE" id="PS50191">
    <property type="entry name" value="CRAL_TRIO"/>
    <property type="match status" value="1"/>
</dbReference>
<gene>
    <name evidence="5" type="ORF">HOLleu_00050</name>
</gene>
<evidence type="ECO:0000256" key="2">
    <source>
        <dbReference type="SAM" id="Coils"/>
    </source>
</evidence>
<accession>A0A9Q1CP12</accession>
<keyword evidence="6" id="KW-1185">Reference proteome</keyword>
<dbReference type="OrthoDB" id="10004999at2759"/>
<feature type="compositionally biased region" description="Low complexity" evidence="3">
    <location>
        <begin position="643"/>
        <end position="656"/>
    </location>
</feature>
<dbReference type="Gene3D" id="1.20.58.60">
    <property type="match status" value="1"/>
</dbReference>
<dbReference type="GO" id="GO:0005737">
    <property type="term" value="C:cytoplasm"/>
    <property type="evidence" value="ECO:0007669"/>
    <property type="project" value="TreeGrafter"/>
</dbReference>
<feature type="region of interest" description="Disordered" evidence="3">
    <location>
        <begin position="976"/>
        <end position="1003"/>
    </location>
</feature>
<feature type="region of interest" description="Disordered" evidence="3">
    <location>
        <begin position="1247"/>
        <end position="1272"/>
    </location>
</feature>
<dbReference type="Gene3D" id="3.40.525.10">
    <property type="entry name" value="CRAL-TRIO lipid binding domain"/>
    <property type="match status" value="1"/>
</dbReference>
<name>A0A9Q1CP12_HOLLE</name>
<evidence type="ECO:0000259" key="4">
    <source>
        <dbReference type="PROSITE" id="PS50191"/>
    </source>
</evidence>
<comment type="caution">
    <text evidence="5">The sequence shown here is derived from an EMBL/GenBank/DDBJ whole genome shotgun (WGS) entry which is preliminary data.</text>
</comment>
<dbReference type="InterPro" id="IPR001251">
    <property type="entry name" value="CRAL-TRIO_dom"/>
</dbReference>
<dbReference type="InterPro" id="IPR051336">
    <property type="entry name" value="RhoGEF_Guanine_NuclExch_SF"/>
</dbReference>
<feature type="compositionally biased region" description="Basic residues" evidence="3">
    <location>
        <begin position="976"/>
        <end position="986"/>
    </location>
</feature>
<feature type="region of interest" description="Disordered" evidence="3">
    <location>
        <begin position="1032"/>
        <end position="1106"/>
    </location>
</feature>
<keyword evidence="2" id="KW-0175">Coiled coil</keyword>
<dbReference type="PANTHER" id="PTHR22826">
    <property type="entry name" value="RHO GUANINE EXCHANGE FACTOR-RELATED"/>
    <property type="match status" value="1"/>
</dbReference>
<organism evidence="5 6">
    <name type="scientific">Holothuria leucospilota</name>
    <name type="common">Black long sea cucumber</name>
    <name type="synonym">Mertensiothuria leucospilota</name>
    <dbReference type="NCBI Taxonomy" id="206669"/>
    <lineage>
        <taxon>Eukaryota</taxon>
        <taxon>Metazoa</taxon>
        <taxon>Echinodermata</taxon>
        <taxon>Eleutherozoa</taxon>
        <taxon>Echinozoa</taxon>
        <taxon>Holothuroidea</taxon>
        <taxon>Aspidochirotacea</taxon>
        <taxon>Aspidochirotida</taxon>
        <taxon>Holothuriidae</taxon>
        <taxon>Holothuria</taxon>
    </lineage>
</organism>
<evidence type="ECO:0000313" key="6">
    <source>
        <dbReference type="Proteomes" id="UP001152320"/>
    </source>
</evidence>
<sequence length="1280" mass="144961">MDDEERRKCVMMSRDQTAPKMPDDQLISSEVAIYTGGRDQEGRPIISFPSRHHKTLESKVKASGLDHILRYYAELTSPRDKTHGLAFVADLRFSTFEFVSLLKSALNSLQGDIQGFAGKGVLYAIQPQNKKVLKDVMTVLALRTSKKKKNKSLACPLFQTVLVPDETDLHNYIDQSQLLAELGGYLQYSHTAWVRFRKTVEPFFVRFSECSSKFPAALDSVARLEELQLGHSQSELERSLQEVKRCYEDAISECNLPSACEQCTDLLHKLKHSEDDPIFNEVAQKAVFKDTFNHVRDCQASLNDMRDRIETVWKKAEERVTQSLSAIEYSARLKQLVRWFTKDSKNLLRSREIGETPGRAEALKNHFETSELPLAEEKLANAEQLVEQIQAMVVTVPLEGAVDVKNQARKLLKILKEFRKRLNEKEDFVLAVCDYYTLYDEIDRWCMKVLKFLPANLDKIHELLSSNHLSRKSSLVVEWRENLRRFLRRRPAPDDDDIINLEQAVKLIGDEDIKRRSLELIDRFDVLVSVLSSKRPALRSEVQQALKWRLEFLEENDYVDSDRLSHASSYLENRSVSGHEDTGEVVDPLMQRLMASGTFDPNLYEGGDFKRYSDVGSQANENELDDVRSGGSTHRSGYDDRISNSSRSQASSQGRISSKDYYSGKIPSRDHLYTPKKGQRSHHEIPHHQASHPHPSQSLLRQNLMLSASQPHLPTNMDPYRYPYMSHNGGYSPYSINNQFVQGGGSGKPTLSPHCNNSESYIPLLSDIEGNSDSVEVNGQGDGTQYVTAYYTPNGQSSLYTSAVQSQLHSGHASMQAMHMQNFMNNHDGSYIATQSGGPDLSPGQVTSIPFGHGQFQTSTPRSMAPPFYPSSQHQLQPRLPFGSYQTVKSGEYHSEHSQINTSPYNDVIDGIHEMKFKSQYYQPSNIAKSTPDLRRLSAYDMNIDPELVASELDSDEQVEYYKRVCGFLKNLPTKKRKPRRLRNRQGKSEDSPAEKEHGRLFLDKASEYSRSTASLFDNSVNEDMSFENHSFLESPRVKTSHPEKEKAPSDDMAHTLTTQELPVSNSNKKVISPLTDRPPTGLSHTLSPSRRRNLIPDGTPPIAPLTDSLRRFLEDTERDHGSPSRQQKIWEREVLETGGDEADEDLRRYEELLSQREEDLEAMSLPEGADIDDEDLMEHEAFLTQVAEIEQEQERTRQEANQIAAENNIKIGQADDLLHKLSQADVPGEGAPSIHLSDEGAFLDGMSMEDAGEHGSSITTERESVESGVGMHYRYQAKV</sequence>
<keyword evidence="1" id="KW-0344">Guanine-nucleotide releasing factor</keyword>
<dbReference type="AlphaFoldDB" id="A0A9Q1CP12"/>
<feature type="region of interest" description="Disordered" evidence="3">
    <location>
        <begin position="618"/>
        <end position="697"/>
    </location>
</feature>
<reference evidence="5" key="1">
    <citation type="submission" date="2021-10" db="EMBL/GenBank/DDBJ databases">
        <title>Tropical sea cucumber genome reveals ecological adaptation and Cuvierian tubules defense mechanism.</title>
        <authorList>
            <person name="Chen T."/>
        </authorList>
    </citation>
    <scope>NUCLEOTIDE SEQUENCE</scope>
    <source>
        <strain evidence="5">Nanhai2018</strain>
        <tissue evidence="5">Muscle</tissue>
    </source>
</reference>
<feature type="compositionally biased region" description="Basic and acidic residues" evidence="3">
    <location>
        <begin position="987"/>
        <end position="1003"/>
    </location>
</feature>
<evidence type="ECO:0000256" key="1">
    <source>
        <dbReference type="ARBA" id="ARBA00022658"/>
    </source>
</evidence>
<dbReference type="Proteomes" id="UP001152320">
    <property type="component" value="Chromosome 1"/>
</dbReference>
<proteinExistence type="predicted"/>
<dbReference type="EMBL" id="JAIZAY010000001">
    <property type="protein sequence ID" value="KAJ8047929.1"/>
    <property type="molecule type" value="Genomic_DNA"/>
</dbReference>
<dbReference type="CDD" id="cd00170">
    <property type="entry name" value="SEC14"/>
    <property type="match status" value="1"/>
</dbReference>
<dbReference type="GO" id="GO:0005085">
    <property type="term" value="F:guanyl-nucleotide exchange factor activity"/>
    <property type="evidence" value="ECO:0007669"/>
    <property type="project" value="UniProtKB-KW"/>
</dbReference>
<feature type="coiled-coil region" evidence="2">
    <location>
        <begin position="372"/>
        <end position="425"/>
    </location>
</feature>
<evidence type="ECO:0000313" key="5">
    <source>
        <dbReference type="EMBL" id="KAJ8047929.1"/>
    </source>
</evidence>
<feature type="coiled-coil region" evidence="2">
    <location>
        <begin position="1140"/>
        <end position="1207"/>
    </location>
</feature>
<dbReference type="InterPro" id="IPR036865">
    <property type="entry name" value="CRAL-TRIO_dom_sf"/>
</dbReference>
<feature type="compositionally biased region" description="Polar residues" evidence="3">
    <location>
        <begin position="1056"/>
        <end position="1070"/>
    </location>
</feature>
<dbReference type="PANTHER" id="PTHR22826:SF211">
    <property type="entry name" value="LD43457P"/>
    <property type="match status" value="1"/>
</dbReference>
<evidence type="ECO:0000256" key="3">
    <source>
        <dbReference type="SAM" id="MobiDB-lite"/>
    </source>
</evidence>
<protein>
    <submittedName>
        <fullName evidence="5">Kalirin</fullName>
    </submittedName>
</protein>